<evidence type="ECO:0000256" key="1">
    <source>
        <dbReference type="SAM" id="Phobius"/>
    </source>
</evidence>
<comment type="caution">
    <text evidence="2">The sequence shown here is derived from an EMBL/GenBank/DDBJ whole genome shotgun (WGS) entry which is preliminary data.</text>
</comment>
<sequence>MTNGFRNIVAAELVKLRTLPATLITTVTTVTGTATLAIVFAAGRDRLGGSPSAAEAALGVLEYGQVGFILLGILAVATEYGGSQIRTSLAAVPGRTLLMAGKTIAYVVAASLTALLTIGISLLGARLTPGMSWAGGRLGVLAGAGAYLVLIGLLGYAVAALVRDLIAALVTMLALVLVVPPLLTGHTTLAAYLPSRAGMRMYEIGPALQEDLTPVQGAGILTGWLVLALATAVISFVKRDT</sequence>
<gene>
    <name evidence="2" type="ORF">MF672_005705</name>
</gene>
<keyword evidence="3" id="KW-1185">Reference proteome</keyword>
<keyword evidence="1" id="KW-0472">Membrane</keyword>
<evidence type="ECO:0000313" key="3">
    <source>
        <dbReference type="Proteomes" id="UP001317259"/>
    </source>
</evidence>
<protein>
    <submittedName>
        <fullName evidence="2">ABC transporter permease</fullName>
    </submittedName>
</protein>
<dbReference type="EMBL" id="JAKRKC020000001">
    <property type="protein sequence ID" value="MCK2213293.1"/>
    <property type="molecule type" value="Genomic_DNA"/>
</dbReference>
<dbReference type="Proteomes" id="UP001317259">
    <property type="component" value="Unassembled WGS sequence"/>
</dbReference>
<proteinExistence type="predicted"/>
<keyword evidence="1" id="KW-1133">Transmembrane helix</keyword>
<evidence type="ECO:0000313" key="2">
    <source>
        <dbReference type="EMBL" id="MCK2213293.1"/>
    </source>
</evidence>
<feature type="transmembrane region" description="Helical" evidence="1">
    <location>
        <begin position="218"/>
        <end position="237"/>
    </location>
</feature>
<accession>A0ABT0FLV9</accession>
<name>A0ABT0FLV9_9ACTN</name>
<feature type="transmembrane region" description="Helical" evidence="1">
    <location>
        <begin position="103"/>
        <end position="125"/>
    </location>
</feature>
<feature type="transmembrane region" description="Helical" evidence="1">
    <location>
        <begin position="137"/>
        <end position="158"/>
    </location>
</feature>
<feature type="transmembrane region" description="Helical" evidence="1">
    <location>
        <begin position="165"/>
        <end position="183"/>
    </location>
</feature>
<feature type="transmembrane region" description="Helical" evidence="1">
    <location>
        <begin position="21"/>
        <end position="43"/>
    </location>
</feature>
<reference evidence="2 3" key="1">
    <citation type="submission" date="2022-04" db="EMBL/GenBank/DDBJ databases">
        <title>Genome draft of Actinomadura sp. ATCC 31491.</title>
        <authorList>
            <person name="Shi X."/>
            <person name="Du Y."/>
        </authorList>
    </citation>
    <scope>NUCLEOTIDE SEQUENCE [LARGE SCALE GENOMIC DNA]</scope>
    <source>
        <strain evidence="2 3">ATCC 31491</strain>
    </source>
</reference>
<dbReference type="RefSeq" id="WP_242381807.1">
    <property type="nucleotide sequence ID" value="NZ_JAKRKC020000001.1"/>
</dbReference>
<keyword evidence="1" id="KW-0812">Transmembrane</keyword>
<organism evidence="2 3">
    <name type="scientific">Actinomadura luzonensis</name>
    <dbReference type="NCBI Taxonomy" id="2805427"/>
    <lineage>
        <taxon>Bacteria</taxon>
        <taxon>Bacillati</taxon>
        <taxon>Actinomycetota</taxon>
        <taxon>Actinomycetes</taxon>
        <taxon>Streptosporangiales</taxon>
        <taxon>Thermomonosporaceae</taxon>
        <taxon>Actinomadura</taxon>
    </lineage>
</organism>
<feature type="transmembrane region" description="Helical" evidence="1">
    <location>
        <begin position="63"/>
        <end position="82"/>
    </location>
</feature>